<accession>A0A6G0YF08</accession>
<evidence type="ECO:0000313" key="2">
    <source>
        <dbReference type="Proteomes" id="UP000478052"/>
    </source>
</evidence>
<gene>
    <name evidence="1" type="ORF">FWK35_00016755</name>
</gene>
<dbReference type="EMBL" id="VUJU01004389">
    <property type="protein sequence ID" value="KAF0754515.1"/>
    <property type="molecule type" value="Genomic_DNA"/>
</dbReference>
<proteinExistence type="predicted"/>
<feature type="non-terminal residue" evidence="1">
    <location>
        <position position="1"/>
    </location>
</feature>
<keyword evidence="2" id="KW-1185">Reference proteome</keyword>
<dbReference type="AlphaFoldDB" id="A0A6G0YF08"/>
<name>A0A6G0YF08_APHCR</name>
<comment type="caution">
    <text evidence="1">The sequence shown here is derived from an EMBL/GenBank/DDBJ whole genome shotgun (WGS) entry which is preliminary data.</text>
</comment>
<sequence>KSSSNLNGIMQLQDKLRLLFMCSAQDSVKLSIFLQFVRYSKPMPIGTNAAATAKNMGITLRAVRIGCHAGNRCCLNAVSVIIPKQ</sequence>
<evidence type="ECO:0000313" key="1">
    <source>
        <dbReference type="EMBL" id="KAF0754515.1"/>
    </source>
</evidence>
<reference evidence="1 2" key="1">
    <citation type="submission" date="2019-08" db="EMBL/GenBank/DDBJ databases">
        <title>Whole genome of Aphis craccivora.</title>
        <authorList>
            <person name="Voronova N.V."/>
            <person name="Shulinski R.S."/>
            <person name="Bandarenka Y.V."/>
            <person name="Zhorov D.G."/>
            <person name="Warner D."/>
        </authorList>
    </citation>
    <scope>NUCLEOTIDE SEQUENCE [LARGE SCALE GENOMIC DNA]</scope>
    <source>
        <strain evidence="1">180601</strain>
        <tissue evidence="1">Whole Body</tissue>
    </source>
</reference>
<dbReference type="OrthoDB" id="10515443at2759"/>
<organism evidence="1 2">
    <name type="scientific">Aphis craccivora</name>
    <name type="common">Cowpea aphid</name>
    <dbReference type="NCBI Taxonomy" id="307492"/>
    <lineage>
        <taxon>Eukaryota</taxon>
        <taxon>Metazoa</taxon>
        <taxon>Ecdysozoa</taxon>
        <taxon>Arthropoda</taxon>
        <taxon>Hexapoda</taxon>
        <taxon>Insecta</taxon>
        <taxon>Pterygota</taxon>
        <taxon>Neoptera</taxon>
        <taxon>Paraneoptera</taxon>
        <taxon>Hemiptera</taxon>
        <taxon>Sternorrhyncha</taxon>
        <taxon>Aphidomorpha</taxon>
        <taxon>Aphidoidea</taxon>
        <taxon>Aphididae</taxon>
        <taxon>Aphidini</taxon>
        <taxon>Aphis</taxon>
        <taxon>Aphis</taxon>
    </lineage>
</organism>
<dbReference type="Proteomes" id="UP000478052">
    <property type="component" value="Unassembled WGS sequence"/>
</dbReference>
<protein>
    <submittedName>
        <fullName evidence="1">Uncharacterized protein</fullName>
    </submittedName>
</protein>